<keyword evidence="8" id="KW-0408">Iron</keyword>
<gene>
    <name evidence="12" type="ORF">SPACI_052610</name>
</gene>
<name>A0ABZ3JBF2_SPOA4</name>
<dbReference type="Proteomes" id="UP000216052">
    <property type="component" value="Chromosome"/>
</dbReference>
<keyword evidence="5" id="KW-0479">Metal-binding</keyword>
<feature type="transmembrane region" description="Helical" evidence="10">
    <location>
        <begin position="20"/>
        <end position="41"/>
    </location>
</feature>
<dbReference type="Gene3D" id="1.20.810.10">
    <property type="entry name" value="Cytochrome Bc1 Complex, Chain C"/>
    <property type="match status" value="1"/>
</dbReference>
<evidence type="ECO:0000256" key="5">
    <source>
        <dbReference type="ARBA" id="ARBA00022723"/>
    </source>
</evidence>
<keyword evidence="2" id="KW-0813">Transport</keyword>
<evidence type="ECO:0000313" key="13">
    <source>
        <dbReference type="Proteomes" id="UP000216052"/>
    </source>
</evidence>
<evidence type="ECO:0000256" key="6">
    <source>
        <dbReference type="ARBA" id="ARBA00022982"/>
    </source>
</evidence>
<keyword evidence="9 10" id="KW-0472">Membrane</keyword>
<evidence type="ECO:0000256" key="8">
    <source>
        <dbReference type="ARBA" id="ARBA00023004"/>
    </source>
</evidence>
<evidence type="ECO:0000259" key="11">
    <source>
        <dbReference type="Pfam" id="PF00032"/>
    </source>
</evidence>
<dbReference type="Pfam" id="PF00032">
    <property type="entry name" value="Cytochrom_B_C"/>
    <property type="match status" value="1"/>
</dbReference>
<feature type="transmembrane region" description="Helical" evidence="10">
    <location>
        <begin position="110"/>
        <end position="128"/>
    </location>
</feature>
<evidence type="ECO:0000256" key="10">
    <source>
        <dbReference type="SAM" id="Phobius"/>
    </source>
</evidence>
<protein>
    <recommendedName>
        <fullName evidence="11">Cytochrome b/b6 C-terminal region profile domain-containing protein</fullName>
    </recommendedName>
</protein>
<evidence type="ECO:0000256" key="3">
    <source>
        <dbReference type="ARBA" id="ARBA00022617"/>
    </source>
</evidence>
<dbReference type="InterPro" id="IPR036150">
    <property type="entry name" value="Cyt_b/b6_C_sf"/>
</dbReference>
<dbReference type="EMBL" id="CP155571">
    <property type="protein sequence ID" value="XFO75146.1"/>
    <property type="molecule type" value="Genomic_DNA"/>
</dbReference>
<keyword evidence="3" id="KW-0349">Heme</keyword>
<reference evidence="12" key="1">
    <citation type="submission" date="2024-05" db="EMBL/GenBank/DDBJ databases">
        <title>Isolation and characterization of Sporomusa carbonis sp. nov., a carboxydotrophic hydrogenogen in the genus of Sporomusa isolated from a charcoal burning pile.</title>
        <authorList>
            <person name="Boeer T."/>
            <person name="Rosenbaum F."/>
            <person name="Eysell L."/>
            <person name="Mueller V."/>
            <person name="Daniel R."/>
            <person name="Poehlein A."/>
        </authorList>
    </citation>
    <scope>NUCLEOTIDE SEQUENCE [LARGE SCALE GENOMIC DNA]</scope>
    <source>
        <strain evidence="12">DSM 3132</strain>
    </source>
</reference>
<evidence type="ECO:0000313" key="12">
    <source>
        <dbReference type="EMBL" id="XFO75146.1"/>
    </source>
</evidence>
<evidence type="ECO:0000256" key="2">
    <source>
        <dbReference type="ARBA" id="ARBA00022448"/>
    </source>
</evidence>
<keyword evidence="4 10" id="KW-0812">Transmembrane</keyword>
<accession>A0ABZ3JBF2</accession>
<evidence type="ECO:0000256" key="1">
    <source>
        <dbReference type="ARBA" id="ARBA00004141"/>
    </source>
</evidence>
<keyword evidence="13" id="KW-1185">Reference proteome</keyword>
<comment type="subcellular location">
    <subcellularLocation>
        <location evidence="1">Membrane</location>
        <topology evidence="1">Multi-pass membrane protein</topology>
    </subcellularLocation>
</comment>
<feature type="transmembrane region" description="Helical" evidence="10">
    <location>
        <begin position="78"/>
        <end position="98"/>
    </location>
</feature>
<dbReference type="SUPFAM" id="SSF81648">
    <property type="entry name" value="a domain/subunit of cytochrome bc1 complex (Ubiquinol-cytochrome c reductase)"/>
    <property type="match status" value="1"/>
</dbReference>
<dbReference type="InterPro" id="IPR027387">
    <property type="entry name" value="Cytb/b6-like_sf"/>
</dbReference>
<keyword evidence="7 10" id="KW-1133">Transmembrane helix</keyword>
<sequence length="190" mass="21940">MVKQNPDPLKSSPFWPKHAIFHAIAIGVTALVLLCLSLFGLQKQDPADPVFTSPVPQPDWLFMMLFQVTRYFRDRMEIIGVFWLPVTITVGLILLPFMDWGTTRKLWLKRSIIAVSLSIFLALTVFSFHTCSTTPLWGCNACHKKGFGNTFASAPEKINEFYLIYDNKWLAVHYQYPQYFWMMDADPPAW</sequence>
<feature type="domain" description="Cytochrome b/b6 C-terminal region profile" evidence="11">
    <location>
        <begin position="46"/>
        <end position="126"/>
    </location>
</feature>
<keyword evidence="6" id="KW-0249">Electron transport</keyword>
<evidence type="ECO:0000256" key="9">
    <source>
        <dbReference type="ARBA" id="ARBA00023136"/>
    </source>
</evidence>
<evidence type="ECO:0000256" key="7">
    <source>
        <dbReference type="ARBA" id="ARBA00022989"/>
    </source>
</evidence>
<dbReference type="RefSeq" id="WP_093792189.1">
    <property type="nucleotide sequence ID" value="NZ_CP155571.1"/>
</dbReference>
<organism evidence="12 13">
    <name type="scientific">Sporomusa acidovorans (strain ATCC 49682 / DSM 3132 / Mol)</name>
    <dbReference type="NCBI Taxonomy" id="1123286"/>
    <lineage>
        <taxon>Bacteria</taxon>
        <taxon>Bacillati</taxon>
        <taxon>Bacillota</taxon>
        <taxon>Negativicutes</taxon>
        <taxon>Selenomonadales</taxon>
        <taxon>Sporomusaceae</taxon>
        <taxon>Sporomusa</taxon>
    </lineage>
</organism>
<evidence type="ECO:0000256" key="4">
    <source>
        <dbReference type="ARBA" id="ARBA00022692"/>
    </source>
</evidence>
<proteinExistence type="predicted"/>
<dbReference type="InterPro" id="IPR005798">
    <property type="entry name" value="Cyt_b/b6_C"/>
</dbReference>